<dbReference type="AlphaFoldDB" id="A0A0A8ZBQ9"/>
<name>A0A0A8ZBQ9_ARUDO</name>
<protein>
    <submittedName>
        <fullName evidence="1">Uncharacterized protein</fullName>
    </submittedName>
</protein>
<accession>A0A0A8ZBQ9</accession>
<organism evidence="1">
    <name type="scientific">Arundo donax</name>
    <name type="common">Giant reed</name>
    <name type="synonym">Donax arundinaceus</name>
    <dbReference type="NCBI Taxonomy" id="35708"/>
    <lineage>
        <taxon>Eukaryota</taxon>
        <taxon>Viridiplantae</taxon>
        <taxon>Streptophyta</taxon>
        <taxon>Embryophyta</taxon>
        <taxon>Tracheophyta</taxon>
        <taxon>Spermatophyta</taxon>
        <taxon>Magnoliopsida</taxon>
        <taxon>Liliopsida</taxon>
        <taxon>Poales</taxon>
        <taxon>Poaceae</taxon>
        <taxon>PACMAD clade</taxon>
        <taxon>Arundinoideae</taxon>
        <taxon>Arundineae</taxon>
        <taxon>Arundo</taxon>
    </lineage>
</organism>
<dbReference type="EMBL" id="GBRH01261639">
    <property type="protein sequence ID" value="JAD36256.1"/>
    <property type="molecule type" value="Transcribed_RNA"/>
</dbReference>
<evidence type="ECO:0000313" key="1">
    <source>
        <dbReference type="EMBL" id="JAD36256.1"/>
    </source>
</evidence>
<reference evidence="1" key="1">
    <citation type="submission" date="2014-09" db="EMBL/GenBank/DDBJ databases">
        <authorList>
            <person name="Magalhaes I.L.F."/>
            <person name="Oliveira U."/>
            <person name="Santos F.R."/>
            <person name="Vidigal T.H.D.A."/>
            <person name="Brescovit A.D."/>
            <person name="Santos A.J."/>
        </authorList>
    </citation>
    <scope>NUCLEOTIDE SEQUENCE</scope>
    <source>
        <tissue evidence="1">Shoot tissue taken approximately 20 cm above the soil surface</tissue>
    </source>
</reference>
<proteinExistence type="predicted"/>
<sequence length="51" mass="6056">MDLQLCSYVMYKTSVECFGPSLFQRKNSIYPLNYWGVYISHKTTKHDTYTP</sequence>
<reference evidence="1" key="2">
    <citation type="journal article" date="2015" name="Data Brief">
        <title>Shoot transcriptome of the giant reed, Arundo donax.</title>
        <authorList>
            <person name="Barrero R.A."/>
            <person name="Guerrero F.D."/>
            <person name="Moolhuijzen P."/>
            <person name="Goolsby J.A."/>
            <person name="Tidwell J."/>
            <person name="Bellgard S.E."/>
            <person name="Bellgard M.I."/>
        </authorList>
    </citation>
    <scope>NUCLEOTIDE SEQUENCE</scope>
    <source>
        <tissue evidence="1">Shoot tissue taken approximately 20 cm above the soil surface</tissue>
    </source>
</reference>